<protein>
    <submittedName>
        <fullName evidence="3">Alpha/beta hydrolase</fullName>
    </submittedName>
</protein>
<dbReference type="EMBL" id="JBHMBW010000003">
    <property type="protein sequence ID" value="MFB9622757.1"/>
    <property type="molecule type" value="Genomic_DNA"/>
</dbReference>
<evidence type="ECO:0000313" key="4">
    <source>
        <dbReference type="Proteomes" id="UP001589532"/>
    </source>
</evidence>
<dbReference type="Proteomes" id="UP001589532">
    <property type="component" value="Unassembled WGS sequence"/>
</dbReference>
<reference evidence="3 4" key="1">
    <citation type="submission" date="2024-09" db="EMBL/GenBank/DDBJ databases">
        <authorList>
            <person name="Sun Q."/>
            <person name="Mori K."/>
        </authorList>
    </citation>
    <scope>NUCLEOTIDE SEQUENCE [LARGE SCALE GENOMIC DNA]</scope>
    <source>
        <strain evidence="3 4">JCM 3143</strain>
    </source>
</reference>
<keyword evidence="1" id="KW-0175">Coiled coil</keyword>
<dbReference type="InterPro" id="IPR013595">
    <property type="entry name" value="Pept_S33_TAP-like_C"/>
</dbReference>
<dbReference type="RefSeq" id="WP_344987529.1">
    <property type="nucleotide sequence ID" value="NZ_BAAAXV010000001.1"/>
</dbReference>
<keyword evidence="3" id="KW-0378">Hydrolase</keyword>
<gene>
    <name evidence="3" type="ORF">ACFFSA_06670</name>
</gene>
<name>A0ABV5RTL7_9ACTN</name>
<organism evidence="3 4">
    <name type="scientific">Nonomuraea helvata</name>
    <dbReference type="NCBI Taxonomy" id="37484"/>
    <lineage>
        <taxon>Bacteria</taxon>
        <taxon>Bacillati</taxon>
        <taxon>Actinomycetota</taxon>
        <taxon>Actinomycetes</taxon>
        <taxon>Streptosporangiales</taxon>
        <taxon>Streptosporangiaceae</taxon>
        <taxon>Nonomuraea</taxon>
    </lineage>
</organism>
<keyword evidence="4" id="KW-1185">Reference proteome</keyword>
<accession>A0ABV5RTL7</accession>
<evidence type="ECO:0000313" key="3">
    <source>
        <dbReference type="EMBL" id="MFB9622757.1"/>
    </source>
</evidence>
<evidence type="ECO:0000256" key="1">
    <source>
        <dbReference type="SAM" id="Coils"/>
    </source>
</evidence>
<sequence length="282" mass="29765">MPAARPAAHSEGNVTGTAVTRASLQADLLAAQERAIRLNTRVQQLEKRLSQVLGEQAWRESDLGHAPPEPPTASLYDQLVARANRAAIPAKGTTQTVTGQDIQAATQHFLGISSVTWPPLAAAIKQALGGDATAFTHDADKTILDHVQLQATACLDQSPAATTYTGLARLERLAHKISPHLGGQVESWTNLTGCLGWPAPAHSPAPATPVKHAPPALILESTPQVMSAYPWAFGFAAQLPGSRVLSANGDDYTTYLLSSCVAKYTDNYLVNRALPAAGTLCN</sequence>
<feature type="domain" description="Peptidase S33 tripeptidyl aminopeptidase-like C-terminal" evidence="2">
    <location>
        <begin position="185"/>
        <end position="281"/>
    </location>
</feature>
<evidence type="ECO:0000259" key="2">
    <source>
        <dbReference type="Pfam" id="PF08386"/>
    </source>
</evidence>
<proteinExistence type="predicted"/>
<dbReference type="GO" id="GO:0016787">
    <property type="term" value="F:hydrolase activity"/>
    <property type="evidence" value="ECO:0007669"/>
    <property type="project" value="UniProtKB-KW"/>
</dbReference>
<feature type="coiled-coil region" evidence="1">
    <location>
        <begin position="28"/>
        <end position="55"/>
    </location>
</feature>
<comment type="caution">
    <text evidence="3">The sequence shown here is derived from an EMBL/GenBank/DDBJ whole genome shotgun (WGS) entry which is preliminary data.</text>
</comment>
<dbReference type="Pfam" id="PF08386">
    <property type="entry name" value="Abhydrolase_4"/>
    <property type="match status" value="1"/>
</dbReference>